<accession>A0A381SNJ6</accession>
<organism evidence="2">
    <name type="scientific">marine metagenome</name>
    <dbReference type="NCBI Taxonomy" id="408172"/>
    <lineage>
        <taxon>unclassified sequences</taxon>
        <taxon>metagenomes</taxon>
        <taxon>ecological metagenomes</taxon>
    </lineage>
</organism>
<name>A0A381SNJ6_9ZZZZ</name>
<protein>
    <recommendedName>
        <fullName evidence="1">Beta-lactamase-related domain-containing protein</fullName>
    </recommendedName>
</protein>
<dbReference type="PANTHER" id="PTHR43283">
    <property type="entry name" value="BETA-LACTAMASE-RELATED"/>
    <property type="match status" value="1"/>
</dbReference>
<dbReference type="Pfam" id="PF00144">
    <property type="entry name" value="Beta-lactamase"/>
    <property type="match status" value="1"/>
</dbReference>
<dbReference type="AlphaFoldDB" id="A0A381SNJ6"/>
<proteinExistence type="predicted"/>
<gene>
    <name evidence="2" type="ORF">METZ01_LOCUS55717</name>
</gene>
<dbReference type="Gene3D" id="3.40.710.10">
    <property type="entry name" value="DD-peptidase/beta-lactamase superfamily"/>
    <property type="match status" value="1"/>
</dbReference>
<reference evidence="2" key="1">
    <citation type="submission" date="2018-05" db="EMBL/GenBank/DDBJ databases">
        <authorList>
            <person name="Lanie J.A."/>
            <person name="Ng W.-L."/>
            <person name="Kazmierczak K.M."/>
            <person name="Andrzejewski T.M."/>
            <person name="Davidsen T.M."/>
            <person name="Wayne K.J."/>
            <person name="Tettelin H."/>
            <person name="Glass J.I."/>
            <person name="Rusch D."/>
            <person name="Podicherti R."/>
            <person name="Tsui H.-C.T."/>
            <person name="Winkler M.E."/>
        </authorList>
    </citation>
    <scope>NUCLEOTIDE SEQUENCE</scope>
</reference>
<dbReference type="InterPro" id="IPR001466">
    <property type="entry name" value="Beta-lactam-related"/>
</dbReference>
<dbReference type="EMBL" id="UINC01003049">
    <property type="protein sequence ID" value="SVA02863.1"/>
    <property type="molecule type" value="Genomic_DNA"/>
</dbReference>
<sequence length="389" mass="44496">MIVEKRHYFIFASLTLLLFNITCAKYENNTPWPTRGWEISKPDLEGMSLDSLSSFSNKLKGGELGYIDGMLVIRNGKIIFEEEYSNNYDSLFEITNTKPGKYNYYDPVWHPYYKNTELHTMQSVSKSFTAAAIGIAIKNGTIKGLDVKIMEYFDGFESSNPDPRRKEITIQDVLTMTTGILWDELSMPYTDTSSSCVQMEASQDWVKHVLDQPMAFNPGLKWEYSSGATMLLSKIMTQATGQDLAEFVEENLFRKLGIQNYFWKHTPKGLTDAEGGLYLTPRDLAKFGYLYLNNGVWNGEPVLPDNWVQNNLFKPLDTIWPSFKYGHQWWLIPYGENKITMLASGLGGQRMLVIPEFNIVAVFTGWNVYETPALNSWMAMHKIIDAVVK</sequence>
<dbReference type="PANTHER" id="PTHR43283:SF7">
    <property type="entry name" value="BETA-LACTAMASE-RELATED DOMAIN-CONTAINING PROTEIN"/>
    <property type="match status" value="1"/>
</dbReference>
<feature type="domain" description="Beta-lactamase-related" evidence="1">
    <location>
        <begin position="112"/>
        <end position="363"/>
    </location>
</feature>
<dbReference type="SUPFAM" id="SSF56601">
    <property type="entry name" value="beta-lactamase/transpeptidase-like"/>
    <property type="match status" value="1"/>
</dbReference>
<evidence type="ECO:0000313" key="2">
    <source>
        <dbReference type="EMBL" id="SVA02863.1"/>
    </source>
</evidence>
<evidence type="ECO:0000259" key="1">
    <source>
        <dbReference type="Pfam" id="PF00144"/>
    </source>
</evidence>
<dbReference type="InterPro" id="IPR050789">
    <property type="entry name" value="Diverse_Enzym_Activities"/>
</dbReference>
<dbReference type="InterPro" id="IPR012338">
    <property type="entry name" value="Beta-lactam/transpept-like"/>
</dbReference>